<reference evidence="1" key="2">
    <citation type="journal article" date="2022" name="Microbiol. Resour. Announc.">
        <title>Metagenome Sequencing to Explore Phylogenomics of Terrestrial Cyanobacteria.</title>
        <authorList>
            <person name="Ward R.D."/>
            <person name="Stajich J.E."/>
            <person name="Johansen J.R."/>
            <person name="Huntemann M."/>
            <person name="Clum A."/>
            <person name="Foster B."/>
            <person name="Foster B."/>
            <person name="Roux S."/>
            <person name="Palaniappan K."/>
            <person name="Varghese N."/>
            <person name="Mukherjee S."/>
            <person name="Reddy T.B.K."/>
            <person name="Daum C."/>
            <person name="Copeland A."/>
            <person name="Chen I.A."/>
            <person name="Ivanova N.N."/>
            <person name="Kyrpides N.C."/>
            <person name="Shapiro N."/>
            <person name="Eloe-Fadrosh E.A."/>
            <person name="Pietrasiak N."/>
        </authorList>
    </citation>
    <scope>NUCLEOTIDE SEQUENCE</scope>
    <source>
        <strain evidence="1">HA4357-MV3</strain>
    </source>
</reference>
<reference evidence="1" key="1">
    <citation type="submission" date="2021-05" db="EMBL/GenBank/DDBJ databases">
        <authorList>
            <person name="Pietrasiak N."/>
            <person name="Ward R."/>
            <person name="Stajich J.E."/>
            <person name="Kurbessoian T."/>
        </authorList>
    </citation>
    <scope>NUCLEOTIDE SEQUENCE</scope>
    <source>
        <strain evidence="1">HA4357-MV3</strain>
    </source>
</reference>
<comment type="caution">
    <text evidence="1">The sequence shown here is derived from an EMBL/GenBank/DDBJ whole genome shotgun (WGS) entry which is preliminary data.</text>
</comment>
<dbReference type="Proteomes" id="UP000813215">
    <property type="component" value="Unassembled WGS sequence"/>
</dbReference>
<organism evidence="1 2">
    <name type="scientific">Pelatocladus maniniholoensis HA4357-MV3</name>
    <dbReference type="NCBI Taxonomy" id="1117104"/>
    <lineage>
        <taxon>Bacteria</taxon>
        <taxon>Bacillati</taxon>
        <taxon>Cyanobacteriota</taxon>
        <taxon>Cyanophyceae</taxon>
        <taxon>Nostocales</taxon>
        <taxon>Nostocaceae</taxon>
        <taxon>Pelatocladus</taxon>
    </lineage>
</organism>
<proteinExistence type="predicted"/>
<dbReference type="AlphaFoldDB" id="A0A9E3HCH5"/>
<accession>A0A9E3HCH5</accession>
<protein>
    <recommendedName>
        <fullName evidence="3">PepSY domain-containing protein</fullName>
    </recommendedName>
</protein>
<evidence type="ECO:0008006" key="3">
    <source>
        <dbReference type="Google" id="ProtNLM"/>
    </source>
</evidence>
<evidence type="ECO:0000313" key="1">
    <source>
        <dbReference type="EMBL" id="MBW4434214.1"/>
    </source>
</evidence>
<name>A0A9E3HCH5_9NOST</name>
<gene>
    <name evidence="1" type="ORF">KME28_21485</name>
</gene>
<dbReference type="EMBL" id="JAHHHW010000123">
    <property type="protein sequence ID" value="MBW4434214.1"/>
    <property type="molecule type" value="Genomic_DNA"/>
</dbReference>
<evidence type="ECO:0000313" key="2">
    <source>
        <dbReference type="Proteomes" id="UP000813215"/>
    </source>
</evidence>
<dbReference type="SUPFAM" id="SSF160574">
    <property type="entry name" value="BT0923-like"/>
    <property type="match status" value="1"/>
</dbReference>
<sequence length="181" mass="20388">MFYTNNKWRVLILTGMIFGISSIYTCNVQAQSLSEKGNILIAQNLGGIVRKITLEEVPMTAMSSAKTVTNAEFNQARIELKSDGSLIYIIRGKNQQGYQVEAQVTPNGTVTQVDEQIDSSAVPEVAVKAFKRWAPNDQTVSIWRSTRLGELYYQFVIQDFWLEVAPDGNKVMIYRKKVNVT</sequence>